<dbReference type="GO" id="GO:0016787">
    <property type="term" value="F:hydrolase activity"/>
    <property type="evidence" value="ECO:0007669"/>
    <property type="project" value="UniProtKB-KW"/>
</dbReference>
<dbReference type="AlphaFoldDB" id="A0A9W4NXJ7"/>
<keyword evidence="2" id="KW-0378">Hydrolase</keyword>
<organism evidence="4 5">
    <name type="scientific">Penicillium salamii</name>
    <dbReference type="NCBI Taxonomy" id="1612424"/>
    <lineage>
        <taxon>Eukaryota</taxon>
        <taxon>Fungi</taxon>
        <taxon>Dikarya</taxon>
        <taxon>Ascomycota</taxon>
        <taxon>Pezizomycotina</taxon>
        <taxon>Eurotiomycetes</taxon>
        <taxon>Eurotiomycetidae</taxon>
        <taxon>Eurotiales</taxon>
        <taxon>Aspergillaceae</taxon>
        <taxon>Penicillium</taxon>
    </lineage>
</organism>
<accession>A0A9W4NXJ7</accession>
<dbReference type="PANTHER" id="PTHR43540:SF9">
    <property type="entry name" value="FAMILY HYDROLASE, PUTATIVE (AFU_ORTHOLOGUE AFUA_2G08700)-RELATED"/>
    <property type="match status" value="1"/>
</dbReference>
<dbReference type="Proteomes" id="UP001152649">
    <property type="component" value="Unassembled WGS sequence"/>
</dbReference>
<comment type="caution">
    <text evidence="4">The sequence shown here is derived from an EMBL/GenBank/DDBJ whole genome shotgun (WGS) entry which is preliminary data.</text>
</comment>
<dbReference type="Gene3D" id="3.40.50.850">
    <property type="entry name" value="Isochorismatase-like"/>
    <property type="match status" value="1"/>
</dbReference>
<evidence type="ECO:0000256" key="2">
    <source>
        <dbReference type="ARBA" id="ARBA00022801"/>
    </source>
</evidence>
<keyword evidence="5" id="KW-1185">Reference proteome</keyword>
<comment type="similarity">
    <text evidence="1">Belongs to the isochorismatase family.</text>
</comment>
<name>A0A9W4NXJ7_9EURO</name>
<dbReference type="EMBL" id="CAJVPG010000444">
    <property type="protein sequence ID" value="CAG8423300.1"/>
    <property type="molecule type" value="Genomic_DNA"/>
</dbReference>
<proteinExistence type="inferred from homology"/>
<protein>
    <recommendedName>
        <fullName evidence="3">Isochorismatase-like domain-containing protein</fullName>
    </recommendedName>
</protein>
<dbReference type="InterPro" id="IPR036380">
    <property type="entry name" value="Isochorismatase-like_sf"/>
</dbReference>
<dbReference type="SUPFAM" id="SSF52499">
    <property type="entry name" value="Isochorismatase-like hydrolases"/>
    <property type="match status" value="1"/>
</dbReference>
<feature type="domain" description="Isochorismatase-like" evidence="3">
    <location>
        <begin position="26"/>
        <end position="188"/>
    </location>
</feature>
<dbReference type="PANTHER" id="PTHR43540">
    <property type="entry name" value="PEROXYUREIDOACRYLATE/UREIDOACRYLATE AMIDOHYDROLASE-RELATED"/>
    <property type="match status" value="1"/>
</dbReference>
<dbReference type="OrthoDB" id="26491at2759"/>
<evidence type="ECO:0000313" key="5">
    <source>
        <dbReference type="Proteomes" id="UP001152649"/>
    </source>
</evidence>
<gene>
    <name evidence="4" type="ORF">PSALAMII_LOCUS10129</name>
</gene>
<evidence type="ECO:0000259" key="3">
    <source>
        <dbReference type="Pfam" id="PF00857"/>
    </source>
</evidence>
<sequence>MNVTKPKTIKNMLGSRKTAIIEPSRSALIMIDMQNYFLHPDLSPDATAGRSIVNTTVRMVESARKSNMTTLWVNWGIDDFDLLTMPPSLLSDFSNGSNSMSETFGSEMKTVNGIEPGRLLWRGAWNSELYGPLKPLHAEGARLGTDHWFHKNRQSGLWGAQTPLGLWLQENQITTLFLGGVNIDQCVVSGNMAFLMFTICSLA</sequence>
<evidence type="ECO:0000313" key="4">
    <source>
        <dbReference type="EMBL" id="CAG8423300.1"/>
    </source>
</evidence>
<dbReference type="InterPro" id="IPR000868">
    <property type="entry name" value="Isochorismatase-like_dom"/>
</dbReference>
<dbReference type="InterPro" id="IPR050272">
    <property type="entry name" value="Isochorismatase-like_hydrls"/>
</dbReference>
<dbReference type="Pfam" id="PF00857">
    <property type="entry name" value="Isochorismatase"/>
    <property type="match status" value="1"/>
</dbReference>
<reference evidence="4" key="1">
    <citation type="submission" date="2021-07" db="EMBL/GenBank/DDBJ databases">
        <authorList>
            <person name="Branca A.L. A."/>
        </authorList>
    </citation>
    <scope>NUCLEOTIDE SEQUENCE</scope>
</reference>
<evidence type="ECO:0000256" key="1">
    <source>
        <dbReference type="ARBA" id="ARBA00006336"/>
    </source>
</evidence>